<evidence type="ECO:0000256" key="2">
    <source>
        <dbReference type="SAM" id="MobiDB-lite"/>
    </source>
</evidence>
<sequence length="181" mass="20547">MNALLYLSKHRQQISKNLEKLEASDQIRKEAYRVRQELAEKNESLKEQLDSTKVNLSAAEKGKSNAELEVSRLQSELRLEKKKATAELNLLKIDHNREKESLEARLQKYVLDSPSKRLLRTKIGGNAFLKGTYKLFRFVCKVAPELDLDGYDLKLDDVPSSSLLEGDSEIDLEEGGSEAEP</sequence>
<feature type="region of interest" description="Disordered" evidence="2">
    <location>
        <begin position="157"/>
        <end position="181"/>
    </location>
</feature>
<feature type="coiled-coil region" evidence="1">
    <location>
        <begin position="28"/>
        <end position="112"/>
    </location>
</feature>
<protein>
    <submittedName>
        <fullName evidence="3">Uncharacterized protein</fullName>
    </submittedName>
</protein>
<dbReference type="AlphaFoldDB" id="A0A9Q0KQH1"/>
<evidence type="ECO:0000256" key="1">
    <source>
        <dbReference type="SAM" id="Coils"/>
    </source>
</evidence>
<keyword evidence="1" id="KW-0175">Coiled coil</keyword>
<proteinExistence type="predicted"/>
<organism evidence="3 4">
    <name type="scientific">Protea cynaroides</name>
    <dbReference type="NCBI Taxonomy" id="273540"/>
    <lineage>
        <taxon>Eukaryota</taxon>
        <taxon>Viridiplantae</taxon>
        <taxon>Streptophyta</taxon>
        <taxon>Embryophyta</taxon>
        <taxon>Tracheophyta</taxon>
        <taxon>Spermatophyta</taxon>
        <taxon>Magnoliopsida</taxon>
        <taxon>Proteales</taxon>
        <taxon>Proteaceae</taxon>
        <taxon>Protea</taxon>
    </lineage>
</organism>
<keyword evidence="4" id="KW-1185">Reference proteome</keyword>
<evidence type="ECO:0000313" key="3">
    <source>
        <dbReference type="EMBL" id="KAJ4974948.1"/>
    </source>
</evidence>
<comment type="caution">
    <text evidence="3">The sequence shown here is derived from an EMBL/GenBank/DDBJ whole genome shotgun (WGS) entry which is preliminary data.</text>
</comment>
<feature type="compositionally biased region" description="Acidic residues" evidence="2">
    <location>
        <begin position="166"/>
        <end position="181"/>
    </location>
</feature>
<dbReference type="Proteomes" id="UP001141806">
    <property type="component" value="Unassembled WGS sequence"/>
</dbReference>
<reference evidence="3" key="1">
    <citation type="journal article" date="2023" name="Plant J.">
        <title>The genome of the king protea, Protea cynaroides.</title>
        <authorList>
            <person name="Chang J."/>
            <person name="Duong T.A."/>
            <person name="Schoeman C."/>
            <person name="Ma X."/>
            <person name="Roodt D."/>
            <person name="Barker N."/>
            <person name="Li Z."/>
            <person name="Van de Peer Y."/>
            <person name="Mizrachi E."/>
        </authorList>
    </citation>
    <scope>NUCLEOTIDE SEQUENCE</scope>
    <source>
        <tissue evidence="3">Young leaves</tissue>
    </source>
</reference>
<dbReference type="EMBL" id="JAMYWD010000004">
    <property type="protein sequence ID" value="KAJ4974948.1"/>
    <property type="molecule type" value="Genomic_DNA"/>
</dbReference>
<accession>A0A9Q0KQH1</accession>
<name>A0A9Q0KQH1_9MAGN</name>
<evidence type="ECO:0000313" key="4">
    <source>
        <dbReference type="Proteomes" id="UP001141806"/>
    </source>
</evidence>
<gene>
    <name evidence="3" type="ORF">NE237_008122</name>
</gene>